<feature type="domain" description="SLH" evidence="1">
    <location>
        <begin position="92"/>
        <end position="163"/>
    </location>
</feature>
<accession>A0A645GWK6</accession>
<dbReference type="AlphaFoldDB" id="A0A645GWK6"/>
<organism evidence="2">
    <name type="scientific">bioreactor metagenome</name>
    <dbReference type="NCBI Taxonomy" id="1076179"/>
    <lineage>
        <taxon>unclassified sequences</taxon>
        <taxon>metagenomes</taxon>
        <taxon>ecological metagenomes</taxon>
    </lineage>
</organism>
<comment type="caution">
    <text evidence="2">The sequence shown here is derived from an EMBL/GenBank/DDBJ whole genome shotgun (WGS) entry which is preliminary data.</text>
</comment>
<evidence type="ECO:0000259" key="1">
    <source>
        <dbReference type="PROSITE" id="PS51272"/>
    </source>
</evidence>
<dbReference type="Pfam" id="PF00395">
    <property type="entry name" value="SLH"/>
    <property type="match status" value="2"/>
</dbReference>
<gene>
    <name evidence="2" type="ORF">SDC9_178582</name>
</gene>
<sequence length="163" mass="17721">MTKPITREEFCELAVLLYEKVTGNSSEPVTPNPFTDTTNPQILKAFKLGITTGTSATTFSPNLLINREQCAALLFRTIKAMKPDADFSIAGVKDFPDQKNISSWAVDAAKYMFKVGIIAGDKNGNFMPKATTTAQEASGYGMATREQAIALSIRTYEKIPGIS</sequence>
<dbReference type="InterPro" id="IPR001119">
    <property type="entry name" value="SLH_dom"/>
</dbReference>
<reference evidence="2" key="1">
    <citation type="submission" date="2019-08" db="EMBL/GenBank/DDBJ databases">
        <authorList>
            <person name="Kucharzyk K."/>
            <person name="Murdoch R.W."/>
            <person name="Higgins S."/>
            <person name="Loffler F."/>
        </authorList>
    </citation>
    <scope>NUCLEOTIDE SEQUENCE</scope>
</reference>
<feature type="domain" description="SLH" evidence="1">
    <location>
        <begin position="25"/>
        <end position="88"/>
    </location>
</feature>
<dbReference type="PROSITE" id="PS51272">
    <property type="entry name" value="SLH"/>
    <property type="match status" value="2"/>
</dbReference>
<protein>
    <recommendedName>
        <fullName evidence="1">SLH domain-containing protein</fullName>
    </recommendedName>
</protein>
<dbReference type="EMBL" id="VSSQ01082507">
    <property type="protein sequence ID" value="MPN31108.1"/>
    <property type="molecule type" value="Genomic_DNA"/>
</dbReference>
<name>A0A645GWK6_9ZZZZ</name>
<proteinExistence type="predicted"/>
<evidence type="ECO:0000313" key="2">
    <source>
        <dbReference type="EMBL" id="MPN31108.1"/>
    </source>
</evidence>